<evidence type="ECO:0000256" key="2">
    <source>
        <dbReference type="ARBA" id="ARBA00022692"/>
    </source>
</evidence>
<evidence type="ECO:0000256" key="1">
    <source>
        <dbReference type="ARBA" id="ARBA00004141"/>
    </source>
</evidence>
<feature type="domain" description="MARVEL" evidence="6">
    <location>
        <begin position="14"/>
        <end position="147"/>
    </location>
</feature>
<comment type="caution">
    <text evidence="7">The sequence shown here is derived from an EMBL/GenBank/DDBJ whole genome shotgun (WGS) entry which is preliminary data.</text>
</comment>
<feature type="transmembrane region" description="Helical" evidence="5">
    <location>
        <begin position="55"/>
        <end position="83"/>
    </location>
</feature>
<dbReference type="Pfam" id="PF01284">
    <property type="entry name" value="MARVEL"/>
    <property type="match status" value="1"/>
</dbReference>
<keyword evidence="3 5" id="KW-1133">Transmembrane helix</keyword>
<keyword evidence="8" id="KW-1185">Reference proteome</keyword>
<organism evidence="7 8">
    <name type="scientific">Rhodotorula taiwanensis</name>
    <dbReference type="NCBI Taxonomy" id="741276"/>
    <lineage>
        <taxon>Eukaryota</taxon>
        <taxon>Fungi</taxon>
        <taxon>Dikarya</taxon>
        <taxon>Basidiomycota</taxon>
        <taxon>Pucciniomycotina</taxon>
        <taxon>Microbotryomycetes</taxon>
        <taxon>Sporidiobolales</taxon>
        <taxon>Sporidiobolaceae</taxon>
        <taxon>Rhodotorula</taxon>
    </lineage>
</organism>
<dbReference type="EMBL" id="PJQD01000029">
    <property type="protein sequence ID" value="POY74036.1"/>
    <property type="molecule type" value="Genomic_DNA"/>
</dbReference>
<proteinExistence type="predicted"/>
<dbReference type="AlphaFoldDB" id="A0A2S5BB82"/>
<evidence type="ECO:0000256" key="4">
    <source>
        <dbReference type="ARBA" id="ARBA00023136"/>
    </source>
</evidence>
<gene>
    <name evidence="7" type="ORF">BMF94_2848</name>
</gene>
<name>A0A2S5BB82_9BASI</name>
<feature type="transmembrane region" description="Helical" evidence="5">
    <location>
        <begin position="90"/>
        <end position="112"/>
    </location>
</feature>
<evidence type="ECO:0000313" key="8">
    <source>
        <dbReference type="Proteomes" id="UP000237144"/>
    </source>
</evidence>
<comment type="subcellular location">
    <subcellularLocation>
        <location evidence="1">Membrane</location>
        <topology evidence="1">Multi-pass membrane protein</topology>
    </subcellularLocation>
</comment>
<evidence type="ECO:0000256" key="5">
    <source>
        <dbReference type="SAM" id="Phobius"/>
    </source>
</evidence>
<feature type="transmembrane region" description="Helical" evidence="5">
    <location>
        <begin position="12"/>
        <end position="35"/>
    </location>
</feature>
<evidence type="ECO:0000313" key="7">
    <source>
        <dbReference type="EMBL" id="POY74036.1"/>
    </source>
</evidence>
<sequence>MSAAPETHIKRGHIVTFSLLTVFSLIQWCIAAALVGEYNNKNTYPNNSYRDRIRFLLFVGLWTFVFSIVYIAGFLTAATNFLFSIASHAAWLFLTWVFWLAGSAAFAAALGGSLNCGNYELGHCSTLNSLEAFSWICFIIVTFMLVFTIWVGARSARSGNGFGGAVVQA</sequence>
<evidence type="ECO:0000259" key="6">
    <source>
        <dbReference type="Pfam" id="PF01284"/>
    </source>
</evidence>
<dbReference type="Proteomes" id="UP000237144">
    <property type="component" value="Unassembled WGS sequence"/>
</dbReference>
<dbReference type="InterPro" id="IPR008253">
    <property type="entry name" value="Marvel"/>
</dbReference>
<protein>
    <recommendedName>
        <fullName evidence="6">MARVEL domain-containing protein</fullName>
    </recommendedName>
</protein>
<feature type="transmembrane region" description="Helical" evidence="5">
    <location>
        <begin position="132"/>
        <end position="153"/>
    </location>
</feature>
<keyword evidence="2 5" id="KW-0812">Transmembrane</keyword>
<keyword evidence="4 5" id="KW-0472">Membrane</keyword>
<dbReference type="STRING" id="741276.A0A2S5BB82"/>
<dbReference type="GO" id="GO:0016020">
    <property type="term" value="C:membrane"/>
    <property type="evidence" value="ECO:0007669"/>
    <property type="project" value="UniProtKB-SubCell"/>
</dbReference>
<reference evidence="7 8" key="1">
    <citation type="journal article" date="2018" name="Front. Microbiol.">
        <title>Prospects for Fungal Bioremediation of Acidic Radioactive Waste Sites: Characterization and Genome Sequence of Rhodotorula taiwanensis MD1149.</title>
        <authorList>
            <person name="Tkavc R."/>
            <person name="Matrosova V.Y."/>
            <person name="Grichenko O.E."/>
            <person name="Gostincar C."/>
            <person name="Volpe R.P."/>
            <person name="Klimenkova P."/>
            <person name="Gaidamakova E.K."/>
            <person name="Zhou C.E."/>
            <person name="Stewart B.J."/>
            <person name="Lyman M.G."/>
            <person name="Malfatti S.A."/>
            <person name="Rubinfeld B."/>
            <person name="Courtot M."/>
            <person name="Singh J."/>
            <person name="Dalgard C.L."/>
            <person name="Hamilton T."/>
            <person name="Frey K.G."/>
            <person name="Gunde-Cimerman N."/>
            <person name="Dugan L."/>
            <person name="Daly M.J."/>
        </authorList>
    </citation>
    <scope>NUCLEOTIDE SEQUENCE [LARGE SCALE GENOMIC DNA]</scope>
    <source>
        <strain evidence="7 8">MD1149</strain>
    </source>
</reference>
<dbReference type="OrthoDB" id="2117453at2759"/>
<accession>A0A2S5BB82</accession>
<evidence type="ECO:0000256" key="3">
    <source>
        <dbReference type="ARBA" id="ARBA00022989"/>
    </source>
</evidence>